<dbReference type="Gene3D" id="3.40.50.1980">
    <property type="entry name" value="Nitrogenase molybdenum iron protein domain"/>
    <property type="match status" value="2"/>
</dbReference>
<evidence type="ECO:0000313" key="7">
    <source>
        <dbReference type="EMBL" id="GHB90505.1"/>
    </source>
</evidence>
<dbReference type="Pfam" id="PF01297">
    <property type="entry name" value="ZnuA"/>
    <property type="match status" value="1"/>
</dbReference>
<dbReference type="InterPro" id="IPR050492">
    <property type="entry name" value="Bact_metal-bind_prot9"/>
</dbReference>
<dbReference type="Proteomes" id="UP000642829">
    <property type="component" value="Unassembled WGS sequence"/>
</dbReference>
<dbReference type="PRINTS" id="PR00690">
    <property type="entry name" value="ADHESNFAMILY"/>
</dbReference>
<keyword evidence="3 6" id="KW-0813">Transport</keyword>
<evidence type="ECO:0000256" key="1">
    <source>
        <dbReference type="ARBA" id="ARBA00004196"/>
    </source>
</evidence>
<keyword evidence="5" id="KW-0732">Signal</keyword>
<dbReference type="GO" id="GO:0030313">
    <property type="term" value="C:cell envelope"/>
    <property type="evidence" value="ECO:0007669"/>
    <property type="project" value="UniProtKB-SubCell"/>
</dbReference>
<dbReference type="GO" id="GO:0046872">
    <property type="term" value="F:metal ion binding"/>
    <property type="evidence" value="ECO:0007669"/>
    <property type="project" value="UniProtKB-KW"/>
</dbReference>
<dbReference type="RefSeq" id="WP_189510855.1">
    <property type="nucleotide sequence ID" value="NZ_JAENIH010000015.1"/>
</dbReference>
<dbReference type="PANTHER" id="PTHR42953:SF1">
    <property type="entry name" value="METAL-BINDING PROTEIN HI_0362-RELATED"/>
    <property type="match status" value="1"/>
</dbReference>
<organism evidence="7 8">
    <name type="scientific">Cerasicoccus arenae</name>
    <dbReference type="NCBI Taxonomy" id="424488"/>
    <lineage>
        <taxon>Bacteria</taxon>
        <taxon>Pseudomonadati</taxon>
        <taxon>Verrucomicrobiota</taxon>
        <taxon>Opitutia</taxon>
        <taxon>Puniceicoccales</taxon>
        <taxon>Cerasicoccaceae</taxon>
        <taxon>Cerasicoccus</taxon>
    </lineage>
</organism>
<dbReference type="InterPro" id="IPR006127">
    <property type="entry name" value="ZnuA-like"/>
</dbReference>
<dbReference type="SUPFAM" id="SSF53807">
    <property type="entry name" value="Helical backbone' metal receptor"/>
    <property type="match status" value="1"/>
</dbReference>
<dbReference type="AlphaFoldDB" id="A0A8J3DCT6"/>
<evidence type="ECO:0000256" key="3">
    <source>
        <dbReference type="ARBA" id="ARBA00022448"/>
    </source>
</evidence>
<dbReference type="PANTHER" id="PTHR42953">
    <property type="entry name" value="HIGH-AFFINITY ZINC UPTAKE SYSTEM PROTEIN ZNUA-RELATED"/>
    <property type="match status" value="1"/>
</dbReference>
<evidence type="ECO:0000256" key="6">
    <source>
        <dbReference type="RuleBase" id="RU003512"/>
    </source>
</evidence>
<dbReference type="InterPro" id="IPR006128">
    <property type="entry name" value="Lipoprotein_PsaA-like"/>
</dbReference>
<protein>
    <submittedName>
        <fullName evidence="7">Manganese transporter</fullName>
    </submittedName>
</protein>
<evidence type="ECO:0000313" key="8">
    <source>
        <dbReference type="Proteomes" id="UP000642829"/>
    </source>
</evidence>
<evidence type="ECO:0000256" key="5">
    <source>
        <dbReference type="ARBA" id="ARBA00022729"/>
    </source>
</evidence>
<name>A0A8J3DCT6_9BACT</name>
<dbReference type="EMBL" id="BMXG01000001">
    <property type="protein sequence ID" value="GHB90505.1"/>
    <property type="molecule type" value="Genomic_DNA"/>
</dbReference>
<comment type="similarity">
    <text evidence="2 6">Belongs to the bacterial solute-binding protein 9 family.</text>
</comment>
<dbReference type="GO" id="GO:0007155">
    <property type="term" value="P:cell adhesion"/>
    <property type="evidence" value="ECO:0007669"/>
    <property type="project" value="InterPro"/>
</dbReference>
<dbReference type="PRINTS" id="PR00691">
    <property type="entry name" value="ADHESINB"/>
</dbReference>
<dbReference type="InterPro" id="IPR006129">
    <property type="entry name" value="AdhesinB"/>
</dbReference>
<comment type="subcellular location">
    <subcellularLocation>
        <location evidence="1">Cell envelope</location>
    </subcellularLocation>
</comment>
<comment type="caution">
    <text evidence="7">The sequence shown here is derived from an EMBL/GenBank/DDBJ whole genome shotgun (WGS) entry which is preliminary data.</text>
</comment>
<reference evidence="7" key="1">
    <citation type="journal article" date="2014" name="Int. J. Syst. Evol. Microbiol.">
        <title>Complete genome sequence of Corynebacterium casei LMG S-19264T (=DSM 44701T), isolated from a smear-ripened cheese.</title>
        <authorList>
            <consortium name="US DOE Joint Genome Institute (JGI-PGF)"/>
            <person name="Walter F."/>
            <person name="Albersmeier A."/>
            <person name="Kalinowski J."/>
            <person name="Ruckert C."/>
        </authorList>
    </citation>
    <scope>NUCLEOTIDE SEQUENCE</scope>
    <source>
        <strain evidence="7">KCTC 12870</strain>
    </source>
</reference>
<evidence type="ECO:0000256" key="2">
    <source>
        <dbReference type="ARBA" id="ARBA00011028"/>
    </source>
</evidence>
<keyword evidence="4" id="KW-0479">Metal-binding</keyword>
<dbReference type="GO" id="GO:0030001">
    <property type="term" value="P:metal ion transport"/>
    <property type="evidence" value="ECO:0007669"/>
    <property type="project" value="InterPro"/>
</dbReference>
<keyword evidence="8" id="KW-1185">Reference proteome</keyword>
<evidence type="ECO:0000256" key="4">
    <source>
        <dbReference type="ARBA" id="ARBA00022723"/>
    </source>
</evidence>
<accession>A0A8J3DCT6</accession>
<reference evidence="7" key="2">
    <citation type="submission" date="2020-09" db="EMBL/GenBank/DDBJ databases">
        <authorList>
            <person name="Sun Q."/>
            <person name="Kim S."/>
        </authorList>
    </citation>
    <scope>NUCLEOTIDE SEQUENCE</scope>
    <source>
        <strain evidence="7">KCTC 12870</strain>
    </source>
</reference>
<sequence>MYRQLIQTIVLFIVLMGSLHVQAVPKKYPYQAVTTVGMITDIVRNVAGDKADVEGLIGEGIDPHLYKPTRNDLIALKRADIVFYNGLMLEGKMADVLMKIARSKPVYAVTEGIEDEGDYVLNTEAQHFDPHVWMDVSGWIHATRVVAESLSEYDPKNATFYQENANAYITQLKKLDNYAREVLATIPENQRILVTAHDAFNYMGRAYGLQVKGIQGLSTESEAGVRDIEHLVSFLVENKIPAVFVETSVSDKNVRALVEGAGAQGHMLVIGGSLYSDAMGKTGSYEGTYIGMIDHNVTIISRALGGSPPENGMQNKLATAH</sequence>
<proteinExistence type="inferred from homology"/>
<gene>
    <name evidence="7" type="primary">mtsA</name>
    <name evidence="7" type="ORF">GCM10007047_01570</name>
</gene>